<feature type="domain" description="Alpha/beta hydrolase fold-5" evidence="2">
    <location>
        <begin position="68"/>
        <end position="195"/>
    </location>
</feature>
<evidence type="ECO:0000313" key="3">
    <source>
        <dbReference type="EMBL" id="UQZ85160.1"/>
    </source>
</evidence>
<accession>A0ABY4RSZ6</accession>
<dbReference type="EMBL" id="CP027059">
    <property type="protein sequence ID" value="UQZ85160.1"/>
    <property type="molecule type" value="Genomic_DNA"/>
</dbReference>
<reference evidence="3" key="2">
    <citation type="journal article" date="2021" name="J Anim Sci Technol">
        <title>Complete genome sequence of Paenibacillus konkukensis sp. nov. SK3146 as a potential probiotic strain.</title>
        <authorList>
            <person name="Jung H.I."/>
            <person name="Park S."/>
            <person name="Niu K.M."/>
            <person name="Lee S.W."/>
            <person name="Kothari D."/>
            <person name="Yi K.J."/>
            <person name="Kim S.K."/>
        </authorList>
    </citation>
    <scope>NUCLEOTIDE SEQUENCE</scope>
    <source>
        <strain evidence="3">SK3146</strain>
    </source>
</reference>
<dbReference type="Gene3D" id="3.40.50.1820">
    <property type="entry name" value="alpha/beta hydrolase"/>
    <property type="match status" value="1"/>
</dbReference>
<reference evidence="3" key="1">
    <citation type="submission" date="2018-02" db="EMBL/GenBank/DDBJ databases">
        <authorList>
            <person name="Kim S.-K."/>
            <person name="Jung H.-I."/>
            <person name="Lee S.-W."/>
        </authorList>
    </citation>
    <scope>NUCLEOTIDE SEQUENCE</scope>
    <source>
        <strain evidence="3">SK3146</strain>
    </source>
</reference>
<name>A0ABY4RSZ6_9BACL</name>
<dbReference type="InterPro" id="IPR029058">
    <property type="entry name" value="AB_hydrolase_fold"/>
</dbReference>
<keyword evidence="3" id="KW-0378">Hydrolase</keyword>
<dbReference type="Proteomes" id="UP001057134">
    <property type="component" value="Chromosome"/>
</dbReference>
<organism evidence="3 4">
    <name type="scientific">Paenibacillus konkukensis</name>
    <dbReference type="NCBI Taxonomy" id="2020716"/>
    <lineage>
        <taxon>Bacteria</taxon>
        <taxon>Bacillati</taxon>
        <taxon>Bacillota</taxon>
        <taxon>Bacilli</taxon>
        <taxon>Bacillales</taxon>
        <taxon>Paenibacillaceae</taxon>
        <taxon>Paenibacillus</taxon>
    </lineage>
</organism>
<evidence type="ECO:0000256" key="1">
    <source>
        <dbReference type="SAM" id="MobiDB-lite"/>
    </source>
</evidence>
<dbReference type="SUPFAM" id="SSF53474">
    <property type="entry name" value="alpha/beta-Hydrolases"/>
    <property type="match status" value="1"/>
</dbReference>
<feature type="compositionally biased region" description="Polar residues" evidence="1">
    <location>
        <begin position="220"/>
        <end position="231"/>
    </location>
</feature>
<protein>
    <submittedName>
        <fullName evidence="3">Alpha/beta hydrolase family protein</fullName>
    </submittedName>
</protein>
<evidence type="ECO:0000259" key="2">
    <source>
        <dbReference type="Pfam" id="PF12695"/>
    </source>
</evidence>
<feature type="region of interest" description="Disordered" evidence="1">
    <location>
        <begin position="210"/>
        <end position="231"/>
    </location>
</feature>
<evidence type="ECO:0000313" key="4">
    <source>
        <dbReference type="Proteomes" id="UP001057134"/>
    </source>
</evidence>
<dbReference type="Pfam" id="PF12695">
    <property type="entry name" value="Abhydrolase_5"/>
    <property type="match status" value="1"/>
</dbReference>
<keyword evidence="4" id="KW-1185">Reference proteome</keyword>
<dbReference type="InterPro" id="IPR029059">
    <property type="entry name" value="AB_hydrolase_5"/>
</dbReference>
<proteinExistence type="predicted"/>
<gene>
    <name evidence="3" type="ORF">SK3146_04443</name>
</gene>
<sequence>MKLSRFKIILGSLLLVVLVLAVAASIWLKPYAPDAEAITAMKGGSGVSITDSPDWIMFEPQQALQPDVIFYPGGLVRPESYAPLAVRLADKGYRTWIVKMPLHLAVLGVNRAGGIIEMNPKQQYVIGGHSLGGAMAARYAAKYPKLVRGVFFLAAYSDAGGSLKGTELRAISLTGSDDGVLDKEAYEQAKAYMPAIPIMSKSTGEITLNSEATASKRAISRQNALRRSSRR</sequence>
<dbReference type="GO" id="GO:0016787">
    <property type="term" value="F:hydrolase activity"/>
    <property type="evidence" value="ECO:0007669"/>
    <property type="project" value="UniProtKB-KW"/>
</dbReference>